<keyword evidence="2" id="KW-1185">Reference proteome</keyword>
<protein>
    <submittedName>
        <fullName evidence="1">Uncharacterized protein</fullName>
    </submittedName>
</protein>
<dbReference type="Proteomes" id="UP001156237">
    <property type="component" value="Segment"/>
</dbReference>
<evidence type="ECO:0000313" key="2">
    <source>
        <dbReference type="Proteomes" id="UP001156237"/>
    </source>
</evidence>
<dbReference type="EMBL" id="OP880253">
    <property type="protein sequence ID" value="WAE39532.1"/>
    <property type="molecule type" value="Genomic_DNA"/>
</dbReference>
<accession>A0A9E8VFB3</accession>
<reference evidence="1 2" key="1">
    <citation type="submission" date="2022-10" db="EMBL/GenBank/DDBJ databases">
        <title>Evolutionary Diversification of Methanotrophic Ca. Methanophagales (ANME-1) and Their Expansive Virome.</title>
        <authorList>
            <person name="Laso-Perez R."/>
            <person name="Wu F."/>
            <person name="Cremiere A."/>
            <person name="Speth D.R."/>
            <person name="Magyar J.S."/>
            <person name="Krupovic M."/>
            <person name="Orphan V.J."/>
        </authorList>
    </citation>
    <scope>NUCLEOTIDE SEQUENCE [LARGE SCALE GENOMIC DNA]</scope>
</reference>
<evidence type="ECO:0000313" key="1">
    <source>
        <dbReference type="EMBL" id="WAE39532.1"/>
    </source>
</evidence>
<organism evidence="1 2">
    <name type="scientific">Methanophagales virus GBV302</name>
    <dbReference type="NCBI Taxonomy" id="2999281"/>
    <lineage>
        <taxon>Viruses</taxon>
        <taxon>Duplodnaviria</taxon>
        <taxon>Heunggongvirae</taxon>
        <taxon>Uroviricota</taxon>
        <taxon>Caudoviricetes</taxon>
        <taxon>Nakonvirales</taxon>
        <taxon>Ekchuahviridae</taxon>
        <taxon>Kukulkanvirus</taxon>
        <taxon>Kukulkanvirus mexicoense</taxon>
    </lineage>
</organism>
<name>A0A9E8VFB3_9CAUD</name>
<gene>
    <name evidence="1" type="ORF">FHOMOCKG_00004</name>
</gene>
<proteinExistence type="predicted"/>
<sequence length="46" mass="5591">MLECPVCNNTNLKRLKLGLLYCPYCYSLYWTTIPEQYKERKNEKTK</sequence>